<dbReference type="PANTHER" id="PTHR30529">
    <property type="entry name" value="CYTOCHROME B561"/>
    <property type="match status" value="1"/>
</dbReference>
<dbReference type="GO" id="GO:0022904">
    <property type="term" value="P:respiratory electron transport chain"/>
    <property type="evidence" value="ECO:0007669"/>
    <property type="project" value="InterPro"/>
</dbReference>
<feature type="transmembrane region" description="Helical" evidence="13">
    <location>
        <begin position="12"/>
        <end position="34"/>
    </location>
</feature>
<dbReference type="InterPro" id="IPR011577">
    <property type="entry name" value="Cyt_b561_bac/Ni-Hgenase"/>
</dbReference>
<dbReference type="GO" id="GO:0009055">
    <property type="term" value="F:electron transfer activity"/>
    <property type="evidence" value="ECO:0007669"/>
    <property type="project" value="InterPro"/>
</dbReference>
<feature type="transmembrane region" description="Helical" evidence="13">
    <location>
        <begin position="153"/>
        <end position="174"/>
    </location>
</feature>
<accession>A0A0K6HUK7</accession>
<proteinExistence type="inferred from homology"/>
<evidence type="ECO:0000256" key="4">
    <source>
        <dbReference type="ARBA" id="ARBA00022475"/>
    </source>
</evidence>
<feature type="transmembrane region" description="Helical" evidence="13">
    <location>
        <begin position="89"/>
        <end position="111"/>
    </location>
</feature>
<evidence type="ECO:0000256" key="1">
    <source>
        <dbReference type="ARBA" id="ARBA00001970"/>
    </source>
</evidence>
<gene>
    <name evidence="15" type="ORF">Ga0061067_103190</name>
</gene>
<dbReference type="Proteomes" id="UP000183900">
    <property type="component" value="Unassembled WGS sequence"/>
</dbReference>
<comment type="similarity">
    <text evidence="12">Belongs to the cytochrome b561 family.</text>
</comment>
<dbReference type="Pfam" id="PF01292">
    <property type="entry name" value="Ni_hydr_CYTB"/>
    <property type="match status" value="1"/>
</dbReference>
<evidence type="ECO:0000256" key="3">
    <source>
        <dbReference type="ARBA" id="ARBA00022448"/>
    </source>
</evidence>
<dbReference type="GO" id="GO:0005886">
    <property type="term" value="C:plasma membrane"/>
    <property type="evidence" value="ECO:0007669"/>
    <property type="project" value="UniProtKB-SubCell"/>
</dbReference>
<dbReference type="EMBL" id="CYHE01000003">
    <property type="protein sequence ID" value="CUA94478.1"/>
    <property type="molecule type" value="Genomic_DNA"/>
</dbReference>
<keyword evidence="9 13" id="KW-1133">Transmembrane helix</keyword>
<comment type="cofactor">
    <cofactor evidence="1">
        <name>heme b</name>
        <dbReference type="ChEBI" id="CHEBI:60344"/>
    </cofactor>
</comment>
<dbReference type="PANTHER" id="PTHR30529:SF1">
    <property type="entry name" value="CYTOCHROME B561 HOMOLOG 2"/>
    <property type="match status" value="1"/>
</dbReference>
<reference evidence="16" key="1">
    <citation type="submission" date="2015-08" db="EMBL/GenBank/DDBJ databases">
        <authorList>
            <person name="Varghese N."/>
        </authorList>
    </citation>
    <scope>NUCLEOTIDE SEQUENCE [LARGE SCALE GENOMIC DNA]</scope>
    <source>
        <strain evidence="16">DSM 23407</strain>
    </source>
</reference>
<dbReference type="GO" id="GO:0046872">
    <property type="term" value="F:metal ion binding"/>
    <property type="evidence" value="ECO:0007669"/>
    <property type="project" value="UniProtKB-KW"/>
</dbReference>
<evidence type="ECO:0000256" key="7">
    <source>
        <dbReference type="ARBA" id="ARBA00022723"/>
    </source>
</evidence>
<feature type="domain" description="Cytochrome b561 bacterial/Ni-hydrogenase" evidence="14">
    <location>
        <begin position="9"/>
        <end position="186"/>
    </location>
</feature>
<name>A0A0K6HUK7_9HYPH</name>
<keyword evidence="11 13" id="KW-0472">Membrane</keyword>
<keyword evidence="4" id="KW-1003">Cell membrane</keyword>
<keyword evidence="5" id="KW-0349">Heme</keyword>
<dbReference type="Gene3D" id="1.20.950.20">
    <property type="entry name" value="Transmembrane di-heme cytochromes, Chain C"/>
    <property type="match status" value="1"/>
</dbReference>
<feature type="transmembrane region" description="Helical" evidence="13">
    <location>
        <begin position="46"/>
        <end position="68"/>
    </location>
</feature>
<evidence type="ECO:0000256" key="12">
    <source>
        <dbReference type="ARBA" id="ARBA00037975"/>
    </source>
</evidence>
<keyword evidence="16" id="KW-1185">Reference proteome</keyword>
<evidence type="ECO:0000259" key="14">
    <source>
        <dbReference type="Pfam" id="PF01292"/>
    </source>
</evidence>
<dbReference type="RefSeq" id="WP_055455009.1">
    <property type="nucleotide sequence ID" value="NZ_CYHE01000003.1"/>
</dbReference>
<dbReference type="AlphaFoldDB" id="A0A0K6HUK7"/>
<keyword evidence="3" id="KW-0813">Transport</keyword>
<evidence type="ECO:0000256" key="6">
    <source>
        <dbReference type="ARBA" id="ARBA00022692"/>
    </source>
</evidence>
<evidence type="ECO:0000256" key="2">
    <source>
        <dbReference type="ARBA" id="ARBA00004651"/>
    </source>
</evidence>
<protein>
    <submittedName>
        <fullName evidence="15">Cytochrome b561</fullName>
    </submittedName>
</protein>
<dbReference type="InterPro" id="IPR016174">
    <property type="entry name" value="Di-haem_cyt_TM"/>
</dbReference>
<organism evidence="15 16">
    <name type="scientific">Pannonibacter indicus</name>
    <dbReference type="NCBI Taxonomy" id="466044"/>
    <lineage>
        <taxon>Bacteria</taxon>
        <taxon>Pseudomonadati</taxon>
        <taxon>Pseudomonadota</taxon>
        <taxon>Alphaproteobacteria</taxon>
        <taxon>Hyphomicrobiales</taxon>
        <taxon>Stappiaceae</taxon>
        <taxon>Pannonibacter</taxon>
    </lineage>
</organism>
<keyword evidence="7" id="KW-0479">Metal-binding</keyword>
<evidence type="ECO:0000256" key="11">
    <source>
        <dbReference type="ARBA" id="ARBA00023136"/>
    </source>
</evidence>
<evidence type="ECO:0000256" key="8">
    <source>
        <dbReference type="ARBA" id="ARBA00022982"/>
    </source>
</evidence>
<comment type="subcellular location">
    <subcellularLocation>
        <location evidence="2">Cell membrane</location>
        <topology evidence="2">Multi-pass membrane protein</topology>
    </subcellularLocation>
</comment>
<dbReference type="OrthoDB" id="1247465at2"/>
<dbReference type="SUPFAM" id="SSF81342">
    <property type="entry name" value="Transmembrane di-heme cytochromes"/>
    <property type="match status" value="1"/>
</dbReference>
<keyword evidence="10" id="KW-0408">Iron</keyword>
<keyword evidence="6 13" id="KW-0812">Transmembrane</keyword>
<dbReference type="GO" id="GO:0020037">
    <property type="term" value="F:heme binding"/>
    <property type="evidence" value="ECO:0007669"/>
    <property type="project" value="TreeGrafter"/>
</dbReference>
<dbReference type="InterPro" id="IPR052168">
    <property type="entry name" value="Cytochrome_b561_oxidase"/>
</dbReference>
<evidence type="ECO:0000313" key="16">
    <source>
        <dbReference type="Proteomes" id="UP000183900"/>
    </source>
</evidence>
<evidence type="ECO:0000256" key="13">
    <source>
        <dbReference type="SAM" id="Phobius"/>
    </source>
</evidence>
<keyword evidence="8" id="KW-0249">Electron transport</keyword>
<evidence type="ECO:0000256" key="9">
    <source>
        <dbReference type="ARBA" id="ARBA00022989"/>
    </source>
</evidence>
<evidence type="ECO:0000256" key="10">
    <source>
        <dbReference type="ARBA" id="ARBA00023004"/>
    </source>
</evidence>
<evidence type="ECO:0000313" key="15">
    <source>
        <dbReference type="EMBL" id="CUA94478.1"/>
    </source>
</evidence>
<sequence length="190" mass="20609">MIRNSTAGYGWVAIAFHWTMAVLIIGMIGLGLYMDDLPMSDPSTFAIFQLHKSIGFVVLALAVLRLVWRFMNPTPALPDSMAAWEKAAAHLGHIGLYALILAIPLSGWLMVSASPWNIPTILFNTVPVPHLPVPAALGTKEEAEGLFKALHSLFAWALVALLAAHIGAALKHHFIARDGVLKRILHPVKG</sequence>
<evidence type="ECO:0000256" key="5">
    <source>
        <dbReference type="ARBA" id="ARBA00022617"/>
    </source>
</evidence>